<keyword evidence="1" id="KW-0732">Signal</keyword>
<protein>
    <recommendedName>
        <fullName evidence="4">Alpha-amylase</fullName>
    </recommendedName>
</protein>
<organism evidence="2 3">
    <name type="scientific">Cellulomonas uda</name>
    <dbReference type="NCBI Taxonomy" id="1714"/>
    <lineage>
        <taxon>Bacteria</taxon>
        <taxon>Bacillati</taxon>
        <taxon>Actinomycetota</taxon>
        <taxon>Actinomycetes</taxon>
        <taxon>Micrococcales</taxon>
        <taxon>Cellulomonadaceae</taxon>
        <taxon>Cellulomonas</taxon>
    </lineage>
</organism>
<sequence>MTQARTRTRLAVALATIPALAAGALLGASPASAATGSIRGTVVVPSGVEAPYTMVLAWAPGAKGADFAEYSEVDESGSFVFDELVAGASYQISVIEMSGSLAAGYYAGSKYVATSADATLVKTGSRITLRPVKAAAPTDVRVIAPSSSEPPSWWGDTSGMYVVEPGTSRIAAFAGSYGSGPTAARAAGILDAPASASVLGSFDKPSAAGDTVQMTLPTAGMFPGASYTVALPVGSPEEPAGFLDAYYYGGTKRVVTKKLTAAGTFAAGASTADLYVYGAKATTAVAVTGTAKVGATLRVKAATWSLAGTTSYQWLRDGKAISGATASSYKLTAADLRKAISVKATHRPTVAGNAYGFSTSAKTAAVMAGSAPVAKALPTVTGTTKVGKTLTASRGTWDSSGLTYGYQWLRDGKAISGATKNTYVLTSSDAGKKLSVKVTAKRPGHLAGTATSKQTAAIAR</sequence>
<feature type="signal peptide" evidence="1">
    <location>
        <begin position="1"/>
        <end position="33"/>
    </location>
</feature>
<dbReference type="RefSeq" id="WP_141321509.1">
    <property type="nucleotide sequence ID" value="NZ_BJLP01000045.1"/>
</dbReference>
<dbReference type="AlphaFoldDB" id="A0A4Y3KG30"/>
<gene>
    <name evidence="2" type="ORF">CUD01_24690</name>
</gene>
<dbReference type="Proteomes" id="UP000315842">
    <property type="component" value="Unassembled WGS sequence"/>
</dbReference>
<evidence type="ECO:0000313" key="2">
    <source>
        <dbReference type="EMBL" id="GEA82025.1"/>
    </source>
</evidence>
<comment type="caution">
    <text evidence="2">The sequence shown here is derived from an EMBL/GenBank/DDBJ whole genome shotgun (WGS) entry which is preliminary data.</text>
</comment>
<accession>A0A4Y3KG30</accession>
<dbReference type="Gene3D" id="2.60.40.2700">
    <property type="match status" value="2"/>
</dbReference>
<keyword evidence="3" id="KW-1185">Reference proteome</keyword>
<evidence type="ECO:0000256" key="1">
    <source>
        <dbReference type="SAM" id="SignalP"/>
    </source>
</evidence>
<feature type="chain" id="PRO_5021402360" description="Alpha-amylase" evidence="1">
    <location>
        <begin position="34"/>
        <end position="460"/>
    </location>
</feature>
<dbReference type="EMBL" id="BJLP01000045">
    <property type="protein sequence ID" value="GEA82025.1"/>
    <property type="molecule type" value="Genomic_DNA"/>
</dbReference>
<proteinExistence type="predicted"/>
<reference evidence="2 3" key="1">
    <citation type="submission" date="2019-06" db="EMBL/GenBank/DDBJ databases">
        <title>Whole genome shotgun sequence of Cellulomonas uda NBRC 3747.</title>
        <authorList>
            <person name="Hosoyama A."/>
            <person name="Uohara A."/>
            <person name="Ohji S."/>
            <person name="Ichikawa N."/>
        </authorList>
    </citation>
    <scope>NUCLEOTIDE SEQUENCE [LARGE SCALE GENOMIC DNA]</scope>
    <source>
        <strain evidence="2 3">NBRC 3747</strain>
    </source>
</reference>
<evidence type="ECO:0000313" key="3">
    <source>
        <dbReference type="Proteomes" id="UP000315842"/>
    </source>
</evidence>
<name>A0A4Y3KG30_CELUD</name>
<evidence type="ECO:0008006" key="4">
    <source>
        <dbReference type="Google" id="ProtNLM"/>
    </source>
</evidence>